<accession>A0A975FL98</accession>
<dbReference type="Proteomes" id="UP000671914">
    <property type="component" value="Chromosome"/>
</dbReference>
<keyword evidence="1" id="KW-1133">Transmembrane helix</keyword>
<reference evidence="2" key="1">
    <citation type="submission" date="2021-03" db="EMBL/GenBank/DDBJ databases">
        <title>Agromyces archimandritus sp. nov., isolated from the cockroach Archimandrita tessellata.</title>
        <authorList>
            <person name="Guzman J."/>
            <person name="Ortuzar M."/>
            <person name="Poehlein A."/>
            <person name="Daniel R."/>
            <person name="Trujillo M."/>
            <person name="Vilcinskas A."/>
        </authorList>
    </citation>
    <scope>NUCLEOTIDE SEQUENCE</scope>
    <source>
        <strain evidence="2">G127AT</strain>
    </source>
</reference>
<gene>
    <name evidence="2" type="ORF">G127AT_12915</name>
</gene>
<dbReference type="KEGG" id="aarc:G127AT_12915"/>
<evidence type="ECO:0000313" key="3">
    <source>
        <dbReference type="Proteomes" id="UP000671914"/>
    </source>
</evidence>
<dbReference type="RefSeq" id="WP_210897520.1">
    <property type="nucleotide sequence ID" value="NZ_CP071696.1"/>
</dbReference>
<dbReference type="AlphaFoldDB" id="A0A975FL98"/>
<evidence type="ECO:0000256" key="1">
    <source>
        <dbReference type="SAM" id="Phobius"/>
    </source>
</evidence>
<proteinExistence type="predicted"/>
<keyword evidence="1" id="KW-0812">Transmembrane</keyword>
<name>A0A975FL98_9MICO</name>
<evidence type="ECO:0000313" key="2">
    <source>
        <dbReference type="EMBL" id="QTX04179.1"/>
    </source>
</evidence>
<organism evidence="2 3">
    <name type="scientific">Agromyces archimandritae</name>
    <dbReference type="NCBI Taxonomy" id="2781962"/>
    <lineage>
        <taxon>Bacteria</taxon>
        <taxon>Bacillati</taxon>
        <taxon>Actinomycetota</taxon>
        <taxon>Actinomycetes</taxon>
        <taxon>Micrococcales</taxon>
        <taxon>Microbacteriaceae</taxon>
        <taxon>Agromyces</taxon>
    </lineage>
</organism>
<dbReference type="EMBL" id="CP071696">
    <property type="protein sequence ID" value="QTX04179.1"/>
    <property type="molecule type" value="Genomic_DNA"/>
</dbReference>
<feature type="transmembrane region" description="Helical" evidence="1">
    <location>
        <begin position="170"/>
        <end position="189"/>
    </location>
</feature>
<feature type="transmembrane region" description="Helical" evidence="1">
    <location>
        <begin position="132"/>
        <end position="150"/>
    </location>
</feature>
<protein>
    <submittedName>
        <fullName evidence="2">Uncharacterized protein</fullName>
    </submittedName>
</protein>
<keyword evidence="1" id="KW-0472">Membrane</keyword>
<keyword evidence="3" id="KW-1185">Reference proteome</keyword>
<feature type="transmembrane region" description="Helical" evidence="1">
    <location>
        <begin position="40"/>
        <end position="65"/>
    </location>
</feature>
<feature type="transmembrane region" description="Helical" evidence="1">
    <location>
        <begin position="94"/>
        <end position="120"/>
    </location>
</feature>
<sequence length="204" mass="20688">MVLLALLLGGLPLAVAGLLLPIEADPAARRTRPGIPARIGVRATALIAACGVSAMVAFAALHILVWNPTAKLPGMQLAEIYAAMAARGEPPGLAVGWVVAWAAGWAPLVAVFAAVAVLGPRGLLRNLDARRVARLVVLAVVGIGFGHWAAGFSMGMSLADAFGTSGSDAAPGGMVLIAAALFAFAIAVFKFGVPMLLPRPGEAR</sequence>